<dbReference type="Gene3D" id="2.40.110.10">
    <property type="entry name" value="Butyryl-CoA Dehydrogenase, subunit A, domain 2"/>
    <property type="match status" value="1"/>
</dbReference>
<dbReference type="InterPro" id="IPR009100">
    <property type="entry name" value="AcylCoA_DH/oxidase_NM_dom_sf"/>
</dbReference>
<dbReference type="SUPFAM" id="SSF47203">
    <property type="entry name" value="Acyl-CoA dehydrogenase C-terminal domain-like"/>
    <property type="match status" value="1"/>
</dbReference>
<dbReference type="InterPro" id="IPR006091">
    <property type="entry name" value="Acyl-CoA_Oxase/DH_mid-dom"/>
</dbReference>
<dbReference type="Proteomes" id="UP001500957">
    <property type="component" value="Unassembled WGS sequence"/>
</dbReference>
<keyword evidence="4 6" id="KW-0274">FAD</keyword>
<evidence type="ECO:0000313" key="10">
    <source>
        <dbReference type="EMBL" id="GAA0628773.1"/>
    </source>
</evidence>
<dbReference type="InterPro" id="IPR046373">
    <property type="entry name" value="Acyl-CoA_Oxase/DH_mid-dom_sf"/>
</dbReference>
<dbReference type="Pfam" id="PF02771">
    <property type="entry name" value="Acyl-CoA_dh_N"/>
    <property type="match status" value="1"/>
</dbReference>
<dbReference type="PANTHER" id="PTHR43292:SF4">
    <property type="entry name" value="ACYL-COA DEHYDROGENASE FADE34"/>
    <property type="match status" value="1"/>
</dbReference>
<feature type="domain" description="Acyl-CoA dehydrogenase/oxidase C-terminal" evidence="7">
    <location>
        <begin position="242"/>
        <end position="388"/>
    </location>
</feature>
<protein>
    <submittedName>
        <fullName evidence="10">Acyl-CoA dehydrogenase family protein</fullName>
    </submittedName>
</protein>
<accession>A0ABN1H4G6</accession>
<feature type="domain" description="Acyl-CoA oxidase/dehydrogenase middle" evidence="8">
    <location>
        <begin position="136"/>
        <end position="230"/>
    </location>
</feature>
<gene>
    <name evidence="10" type="ORF">GCM10009547_35530</name>
</gene>
<evidence type="ECO:0000259" key="7">
    <source>
        <dbReference type="Pfam" id="PF00441"/>
    </source>
</evidence>
<proteinExistence type="inferred from homology"/>
<keyword evidence="11" id="KW-1185">Reference proteome</keyword>
<keyword evidence="5 6" id="KW-0560">Oxidoreductase</keyword>
<dbReference type="PANTHER" id="PTHR43292">
    <property type="entry name" value="ACYL-COA DEHYDROGENASE"/>
    <property type="match status" value="1"/>
</dbReference>
<dbReference type="InterPro" id="IPR036250">
    <property type="entry name" value="AcylCo_DH-like_C"/>
</dbReference>
<comment type="similarity">
    <text evidence="2 6">Belongs to the acyl-CoA dehydrogenase family.</text>
</comment>
<dbReference type="RefSeq" id="WP_344607208.1">
    <property type="nucleotide sequence ID" value="NZ_BAAAHE010000034.1"/>
</dbReference>
<dbReference type="Pfam" id="PF00441">
    <property type="entry name" value="Acyl-CoA_dh_1"/>
    <property type="match status" value="1"/>
</dbReference>
<dbReference type="Gene3D" id="1.10.540.10">
    <property type="entry name" value="Acyl-CoA dehydrogenase/oxidase, N-terminal domain"/>
    <property type="match status" value="1"/>
</dbReference>
<sequence>MSLPPLDEFVRRAHDWLSSECPRAAADRGLNDVAVFHSLPHDRERALISGAGEWQRRKMDAGYGAIAWAPKFGGAGLTPAHARAFTAAEAQYATPADHELRRITVNLVAPTVRDWGTEQQRERFVRPFLRCEEFVCQLYSEPGAGSDLAGLATRAAADGSDWVINGAKIWVSGAQFADWGFLLARTDPDQPKHRGITAFLLPMNVEGIEVRPIRQMTGGASFNEVFLTDVRLADEFRLGAPGEGWRVATSMLAFERSQSGSRAGVGASAEQLLQLARRSTRIDPAVRDQVVRAYVHERTRMLTRQRADERSLHSTAPGPEGSMGKLLWVQGLQAIGDAAAAVLGPRIVADDGGPGTYAWSEHLLGAPGFRIAGGSDEIQRNILAERVLGLPAEPGPARSLPWRDQRRI</sequence>
<organism evidence="10 11">
    <name type="scientific">Sporichthya brevicatena</name>
    <dbReference type="NCBI Taxonomy" id="171442"/>
    <lineage>
        <taxon>Bacteria</taxon>
        <taxon>Bacillati</taxon>
        <taxon>Actinomycetota</taxon>
        <taxon>Actinomycetes</taxon>
        <taxon>Sporichthyales</taxon>
        <taxon>Sporichthyaceae</taxon>
        <taxon>Sporichthya</taxon>
    </lineage>
</organism>
<evidence type="ECO:0000256" key="1">
    <source>
        <dbReference type="ARBA" id="ARBA00001974"/>
    </source>
</evidence>
<evidence type="ECO:0000256" key="6">
    <source>
        <dbReference type="RuleBase" id="RU362125"/>
    </source>
</evidence>
<reference evidence="10 11" key="1">
    <citation type="journal article" date="2019" name="Int. J. Syst. Evol. Microbiol.">
        <title>The Global Catalogue of Microorganisms (GCM) 10K type strain sequencing project: providing services to taxonomists for standard genome sequencing and annotation.</title>
        <authorList>
            <consortium name="The Broad Institute Genomics Platform"/>
            <consortium name="The Broad Institute Genome Sequencing Center for Infectious Disease"/>
            <person name="Wu L."/>
            <person name="Ma J."/>
        </authorList>
    </citation>
    <scope>NUCLEOTIDE SEQUENCE [LARGE SCALE GENOMIC DNA]</scope>
    <source>
        <strain evidence="10 11">JCM 10671</strain>
    </source>
</reference>
<evidence type="ECO:0000256" key="2">
    <source>
        <dbReference type="ARBA" id="ARBA00009347"/>
    </source>
</evidence>
<evidence type="ECO:0000313" key="11">
    <source>
        <dbReference type="Proteomes" id="UP001500957"/>
    </source>
</evidence>
<dbReference type="InterPro" id="IPR009075">
    <property type="entry name" value="AcylCo_DH/oxidase_C"/>
</dbReference>
<evidence type="ECO:0000256" key="5">
    <source>
        <dbReference type="ARBA" id="ARBA00023002"/>
    </source>
</evidence>
<evidence type="ECO:0000256" key="3">
    <source>
        <dbReference type="ARBA" id="ARBA00022630"/>
    </source>
</evidence>
<keyword evidence="3 6" id="KW-0285">Flavoprotein</keyword>
<dbReference type="EMBL" id="BAAAHE010000034">
    <property type="protein sequence ID" value="GAA0628773.1"/>
    <property type="molecule type" value="Genomic_DNA"/>
</dbReference>
<comment type="caution">
    <text evidence="10">The sequence shown here is derived from an EMBL/GenBank/DDBJ whole genome shotgun (WGS) entry which is preliminary data.</text>
</comment>
<dbReference type="Gene3D" id="1.20.140.10">
    <property type="entry name" value="Butyryl-CoA Dehydrogenase, subunit A, domain 3"/>
    <property type="match status" value="1"/>
</dbReference>
<feature type="domain" description="Acyl-CoA dehydrogenase/oxidase N-terminal" evidence="9">
    <location>
        <begin position="56"/>
        <end position="130"/>
    </location>
</feature>
<evidence type="ECO:0000259" key="9">
    <source>
        <dbReference type="Pfam" id="PF02771"/>
    </source>
</evidence>
<dbReference type="SUPFAM" id="SSF56645">
    <property type="entry name" value="Acyl-CoA dehydrogenase NM domain-like"/>
    <property type="match status" value="1"/>
</dbReference>
<dbReference type="InterPro" id="IPR013786">
    <property type="entry name" value="AcylCoA_DH/ox_N"/>
</dbReference>
<comment type="cofactor">
    <cofactor evidence="1 6">
        <name>FAD</name>
        <dbReference type="ChEBI" id="CHEBI:57692"/>
    </cofactor>
</comment>
<dbReference type="InterPro" id="IPR037069">
    <property type="entry name" value="AcylCoA_DH/ox_N_sf"/>
</dbReference>
<evidence type="ECO:0000259" key="8">
    <source>
        <dbReference type="Pfam" id="PF02770"/>
    </source>
</evidence>
<name>A0ABN1H4G6_9ACTN</name>
<dbReference type="Pfam" id="PF02770">
    <property type="entry name" value="Acyl-CoA_dh_M"/>
    <property type="match status" value="1"/>
</dbReference>
<evidence type="ECO:0000256" key="4">
    <source>
        <dbReference type="ARBA" id="ARBA00022827"/>
    </source>
</evidence>
<dbReference type="InterPro" id="IPR052161">
    <property type="entry name" value="Mycobact_Acyl-CoA_DH"/>
</dbReference>